<dbReference type="Gene3D" id="1.50.10.140">
    <property type="match status" value="2"/>
</dbReference>
<feature type="domain" description="Glycosyl hydrolase 94 supersandwich" evidence="4">
    <location>
        <begin position="2044"/>
        <end position="2312"/>
    </location>
</feature>
<keyword evidence="3" id="KW-1133">Transmembrane helix</keyword>
<comment type="caution">
    <text evidence="8">The sequence shown here is derived from an EMBL/GenBank/DDBJ whole genome shotgun (WGS) entry which is preliminary data.</text>
</comment>
<feature type="transmembrane region" description="Helical" evidence="3">
    <location>
        <begin position="386"/>
        <end position="407"/>
    </location>
</feature>
<dbReference type="Pfam" id="PF06165">
    <property type="entry name" value="GH94_b-supersand"/>
    <property type="match status" value="2"/>
</dbReference>
<feature type="transmembrane region" description="Helical" evidence="3">
    <location>
        <begin position="810"/>
        <end position="833"/>
    </location>
</feature>
<dbReference type="SUPFAM" id="SSF74650">
    <property type="entry name" value="Galactose mutarotase-like"/>
    <property type="match status" value="2"/>
</dbReference>
<dbReference type="InterPro" id="IPR021478">
    <property type="entry name" value="DUF3131"/>
</dbReference>
<feature type="domain" description="DUF3131" evidence="6">
    <location>
        <begin position="980"/>
        <end position="1074"/>
    </location>
</feature>
<dbReference type="SUPFAM" id="SSF48208">
    <property type="entry name" value="Six-hairpin glycosidases"/>
    <property type="match status" value="1"/>
</dbReference>
<feature type="domain" description="Glycoamylase-like" evidence="5">
    <location>
        <begin position="1277"/>
        <end position="1484"/>
    </location>
</feature>
<dbReference type="InterPro" id="IPR010383">
    <property type="entry name" value="Glyco_hydrolase_94_b-supersand"/>
</dbReference>
<evidence type="ECO:0000256" key="3">
    <source>
        <dbReference type="SAM" id="Phobius"/>
    </source>
</evidence>
<evidence type="ECO:0000313" key="8">
    <source>
        <dbReference type="EMBL" id="GAA3953293.1"/>
    </source>
</evidence>
<organism evidence="8 9">
    <name type="scientific">Allohahella marinimesophila</name>
    <dbReference type="NCBI Taxonomy" id="1054972"/>
    <lineage>
        <taxon>Bacteria</taxon>
        <taxon>Pseudomonadati</taxon>
        <taxon>Pseudomonadota</taxon>
        <taxon>Gammaproteobacteria</taxon>
        <taxon>Oceanospirillales</taxon>
        <taxon>Hahellaceae</taxon>
        <taxon>Allohahella</taxon>
    </lineage>
</organism>
<dbReference type="InterPro" id="IPR011013">
    <property type="entry name" value="Gal_mutarotase_sf_dom"/>
</dbReference>
<sequence length="2810" mass="314547">MEYTRNNSKPVSVQAEYYSLEELARCGEHLAATASIQLPAYSAFNLTRRQDENKRIITDVYLAIFKAAEAKELFPPAGEWLLDNFYLIEENIRQVRRDLPQRFYRELPEMDIVEAGKAPRAMAFAWLYNAHSHCEVTLRRLTHMVQAFQHVDAFRIGELWAIPSVLRFVLIEDLRRLATGLELARQMRLQANEAADKLVSAETAESRQILHESLATAAENDAFASQLLYRLRESSAGAEETLIWLEQCLEARGSDAEEVLVSEQHRLSAENVRIGNIIRSLRTINDIDWTKWFTQVSRIDAYLTQHSNFGALDFNSQNQYRSAIEWLARQSSLSETAVTERAVTLSQGSQADVGEYFIGKLRQSLEQDIDCTVPLFLRLRRAYRALGWWSIAAPIVIFTILVIVGAFNMLTAAGTGTWAAVVLCLLFALPASEAATGLFNTIVTLIKPPSRLVGFEFLDGPPASARTLVVVPCLITSRDVIDDLIRGLEVHYLANPQGEIYFALASDWRDSAEEKSNADVELLDYAQDQMAELRARYTADGRNRFFLLHRKRLFNASEGCWMGWERKRGKLIELNRLLRGDPDTTYLPPAQALPEAIQYVMVLDADTRLTRDAINKLVGKMAHPLCTPVIDEATGRMTSGYAILQPRVTPSLTAGKESSVFQRIFSKNRGLDPYVFTVSDVYQDLTGEGSFTGKGLYNVDAFDTLLSDRVKENSILSHDLLEGSIARSALVSDVALIEDFPVEYEVEAGRQHRWTRGDWQLLPFIFSKRLPISKIGRWKMLDNLRRSLIPGAWILASVLGWGLLPLGLATLWQIVLVISLFVSPTLGLIKGVFPGKIETVPRAHFYYLGSELVSTTGQVLLRIIFTAHTATMMADAILRSLYRVFVSRRKLLEWRTAAQAQAEAHRSLLDYYRGMWGAVVLAGLAAAITFQLHPEALPLALIFCALWVLSPVVAWMVSQPLETSDKLQITVSERAELRKIARRTWAYFETFVTGEHNFLPPDNFQEIPKPVVAGRTSPTNIGVYLLSVISARDFGWISMEDMIARLEKTLATLTKMEKHRGHLYNWYDTRTLTPLLPRYVSSVDSGNLAGHLIALSSACREWAEAPSAYLQAGFDGIADVSAIVDEELAAVPDDRRTIRPLRRLLEDSIKSFRTTTTRIATQPESTSIRVGQLHRMSRDVEKLAKELNHEIQSKATRSVAKWAAILTRTCEAGVADTGFDQASVEELREDLITLRDRARLIAFSMDFAFLMRQDRRLLAIGYRPDEDALDDACYDLLASEARLTSLFAIAKGDVPTEHWFRLGRPIVPIGSLGALVSWSGSMFEYLMPPLVMQEQQGGILNQTNGLIVKRQIEYGRRLRIPWGISEAAFNARDREMTYQYSNFGVPSLGMKRGLSKDIVIAPYASLLASQFQPRAALENLRRLRTYGALGDYGFYDAVDFTPSRLPENTKSVVVRNYMAHHHGMSILAISNVVFEGRLRERFHSDQVIEAAELLLQERAPKEVPILTAKLQVSEPATGRSEMPAEGYRVIDDPEMNDRALALLSNGHYAVMLSATGSGYANWNGQSATRWRPDPVEDDWGTFLFIKDLASDEWWSATAKPKSLPGEETRTIFSDSKAEFHKTVNDIYSRVDVIVGSENDAEGRRITLVNLGDSDRSLEITSYAEPVLSHTESDSAHPAFSKMFLQTEISEDGVVIYVSRNKRRPDEPDMAFAHMVVGESPSTRKTEAETDRRRFIGRGRRLAEADAFEPGAKLSGSAGFTLDPIVSLRRVVRIAAGKQTSLVFWSIAAPDRATIEAAVARYRHFESFQREAMHAWTRSQIQLRYIGITNTEAAVFQRLARYLVYPDRGQIWSNQSFDIQPQSELWPMSISGDFPIFILRVDAETEIASVRKALRAQEYFRSHGLIVDLVILNEQVSSYAQSLQNHIDAICENVRLRGGQDGPRGHIFALRRDLVSEQAYAALVSTARVILHSRNGRFTSQIDRAEALAEDKLSRSEYRRLNLPTLRQQGQGDASEAEVAEKADTAAQASLQFWNGYGGFSEDGREYVISPDHNKPTPQPWINVVSNSIFGFHVSAEGGGFTWSVNSRDYQLTPWSNDPVIDRPGEAIYVVDRENLTVYSPFPAFGKAGKSTTRHGLGYSIFSCDVDGLHIELLQTTDAVDAVKISRLRIRNSGSITRSLQVYGYVEWVLGSNRSKTAAFVRSAYDPEQQVLLAENPYSVEFPGRTAFFSCNATVESVTASRQEFIGSGTVWQPDTVQLARTLSNDVETLGDPCAAMSVDVELEPEVDIELVFLLGDCDEAELISDLIERYRAVNIDDHLDETAEQWEGFLGSVQIDTPDPAMNLMVNTWLPYQSLACRLRARSAFYQASGAFGFRDQLQDTLAFLIHDPALARRQILNAASRQFPEGDVQHWWLPRTGAGVRTMISDDVVWLAYAVSHYIDVTADAAILDEPLPFLKGAQLKPGQHDAFYTPETSETTASLYEHCARALDLAIKRTGAHGLPLILGGDWNDGMNRVGEEGRGESVWLGWFLNHALQVFTPWAEAQQDDERVQNWQQHRNALQAALEDAGWDGRYYRRGYYDDGTPLGSADSEFCRIDSIAQSWSVLSGSGEPERINMAMDAVVEELVDRDSGLVRLFKPAFENRTGTDARQPGYIQSYPPGVRENGGQYTHAATWVIYALAELGRGDDAYACFSMLNPVNHALAAGEADIYRVEPYVVAADVYHGGEKNGRGGWTWYTGSGSWLYRAAVEGILGIRKRGDEFFIKPALPSGWPGYTARIINNGLVHNIAVTRSGDNGEIVVKQASEPVNR</sequence>
<dbReference type="CDD" id="cd11753">
    <property type="entry name" value="GH94N_ChvB_NdvB_2_like"/>
    <property type="match status" value="1"/>
</dbReference>
<evidence type="ECO:0000259" key="5">
    <source>
        <dbReference type="Pfam" id="PF10091"/>
    </source>
</evidence>
<dbReference type="SMART" id="SM01068">
    <property type="entry name" value="CBM_X"/>
    <property type="match status" value="2"/>
</dbReference>
<name>A0ABP7NSJ8_9GAMM</name>
<keyword evidence="2" id="KW-0808">Transferase</keyword>
<feature type="transmembrane region" description="Helical" evidence="3">
    <location>
        <begin position="787"/>
        <end position="804"/>
    </location>
</feature>
<evidence type="ECO:0000259" key="7">
    <source>
        <dbReference type="Pfam" id="PF17167"/>
    </source>
</evidence>
<dbReference type="Gene3D" id="2.60.420.10">
    <property type="entry name" value="Maltose phosphorylase, domain 3"/>
    <property type="match status" value="1"/>
</dbReference>
<keyword evidence="9" id="KW-1185">Reference proteome</keyword>
<dbReference type="PANTHER" id="PTHR37469:SF2">
    <property type="entry name" value="CELLOBIONIC ACID PHOSPHORYLASE"/>
    <property type="match status" value="1"/>
</dbReference>
<dbReference type="InterPro" id="IPR033432">
    <property type="entry name" value="GH94_catalytic"/>
</dbReference>
<feature type="transmembrane region" description="Helical" evidence="3">
    <location>
        <begin position="845"/>
        <end position="865"/>
    </location>
</feature>
<feature type="transmembrane region" description="Helical" evidence="3">
    <location>
        <begin position="937"/>
        <end position="957"/>
    </location>
</feature>
<gene>
    <name evidence="8" type="primary">ndvB</name>
    <name evidence="8" type="ORF">GCM10022278_10270</name>
</gene>
<dbReference type="Pfam" id="PF10091">
    <property type="entry name" value="Glycoamylase"/>
    <property type="match status" value="1"/>
</dbReference>
<dbReference type="Gene3D" id="1.50.10.10">
    <property type="match status" value="1"/>
</dbReference>
<dbReference type="InterPro" id="IPR052047">
    <property type="entry name" value="GH94_Enzymes"/>
</dbReference>
<dbReference type="InterPro" id="IPR019282">
    <property type="entry name" value="Glycoamylase-like_cons_dom"/>
</dbReference>
<proteinExistence type="predicted"/>
<dbReference type="Pfam" id="PF17167">
    <property type="entry name" value="Glyco_hydro_94"/>
    <property type="match status" value="1"/>
</dbReference>
<accession>A0ABP7NSJ8</accession>
<dbReference type="Pfam" id="PF11329">
    <property type="entry name" value="DUF3131"/>
    <property type="match status" value="1"/>
</dbReference>
<dbReference type="InterPro" id="IPR037018">
    <property type="entry name" value="GH65_N"/>
</dbReference>
<dbReference type="InterPro" id="IPR008928">
    <property type="entry name" value="6-hairpin_glycosidase_sf"/>
</dbReference>
<reference evidence="9" key="1">
    <citation type="journal article" date="2019" name="Int. J. Syst. Evol. Microbiol.">
        <title>The Global Catalogue of Microorganisms (GCM) 10K type strain sequencing project: providing services to taxonomists for standard genome sequencing and annotation.</title>
        <authorList>
            <consortium name="The Broad Institute Genomics Platform"/>
            <consortium name="The Broad Institute Genome Sequencing Center for Infectious Disease"/>
            <person name="Wu L."/>
            <person name="Ma J."/>
        </authorList>
    </citation>
    <scope>NUCLEOTIDE SEQUENCE [LARGE SCALE GENOMIC DNA]</scope>
    <source>
        <strain evidence="9">JCM 17555</strain>
    </source>
</reference>
<feature type="transmembrane region" description="Helical" evidence="3">
    <location>
        <begin position="419"/>
        <end position="443"/>
    </location>
</feature>
<keyword evidence="3" id="KW-0812">Transmembrane</keyword>
<evidence type="ECO:0000313" key="9">
    <source>
        <dbReference type="Proteomes" id="UP001501337"/>
    </source>
</evidence>
<evidence type="ECO:0000259" key="6">
    <source>
        <dbReference type="Pfam" id="PF11329"/>
    </source>
</evidence>
<feature type="transmembrane region" description="Helical" evidence="3">
    <location>
        <begin position="911"/>
        <end position="930"/>
    </location>
</feature>
<dbReference type="InterPro" id="IPR037820">
    <property type="entry name" value="GH94N_NdvB"/>
</dbReference>
<dbReference type="EMBL" id="BAABBO010000002">
    <property type="protein sequence ID" value="GAA3953293.1"/>
    <property type="molecule type" value="Genomic_DNA"/>
</dbReference>
<dbReference type="Gene3D" id="2.70.98.40">
    <property type="entry name" value="Glycoside hydrolase, family 65, N-terminal domain"/>
    <property type="match status" value="2"/>
</dbReference>
<keyword evidence="3" id="KW-0472">Membrane</keyword>
<evidence type="ECO:0000256" key="1">
    <source>
        <dbReference type="ARBA" id="ARBA00022676"/>
    </source>
</evidence>
<feature type="domain" description="Glycosyl hydrolase 94 catalytic" evidence="7">
    <location>
        <begin position="2326"/>
        <end position="2754"/>
    </location>
</feature>
<protein>
    <submittedName>
        <fullName evidence="8">Cyclic beta-(1,2)-glucan synthase</fullName>
    </submittedName>
</protein>
<dbReference type="Proteomes" id="UP001501337">
    <property type="component" value="Unassembled WGS sequence"/>
</dbReference>
<dbReference type="InterPro" id="IPR012341">
    <property type="entry name" value="6hp_glycosidase-like_sf"/>
</dbReference>
<evidence type="ECO:0000256" key="2">
    <source>
        <dbReference type="ARBA" id="ARBA00022679"/>
    </source>
</evidence>
<evidence type="ECO:0000259" key="4">
    <source>
        <dbReference type="Pfam" id="PF06165"/>
    </source>
</evidence>
<dbReference type="CDD" id="cd11756">
    <property type="entry name" value="GH94N_ChvB_NdvB_1_like"/>
    <property type="match status" value="1"/>
</dbReference>
<keyword evidence="1" id="KW-0328">Glycosyltransferase</keyword>
<dbReference type="RefSeq" id="WP_344804002.1">
    <property type="nucleotide sequence ID" value="NZ_BAABBO010000002.1"/>
</dbReference>
<dbReference type="InterPro" id="IPR037824">
    <property type="entry name" value="GH94N_2_NdvB"/>
</dbReference>
<dbReference type="PANTHER" id="PTHR37469">
    <property type="entry name" value="CELLOBIONIC ACID PHOSPHORYLASE-RELATED"/>
    <property type="match status" value="1"/>
</dbReference>
<feature type="domain" description="Glycosyl hydrolase 94 supersandwich" evidence="4">
    <location>
        <begin position="1529"/>
        <end position="1803"/>
    </location>
</feature>